<evidence type="ECO:0000256" key="3">
    <source>
        <dbReference type="ARBA" id="ARBA00022475"/>
    </source>
</evidence>
<feature type="transmembrane region" description="Helical" evidence="7">
    <location>
        <begin position="237"/>
        <end position="259"/>
    </location>
</feature>
<evidence type="ECO:0000256" key="2">
    <source>
        <dbReference type="ARBA" id="ARBA00022448"/>
    </source>
</evidence>
<accession>A0A9D2EGR2</accession>
<feature type="transmembrane region" description="Helical" evidence="7">
    <location>
        <begin position="175"/>
        <end position="198"/>
    </location>
</feature>
<dbReference type="Pfam" id="PF00528">
    <property type="entry name" value="BPD_transp_1"/>
    <property type="match status" value="1"/>
</dbReference>
<comment type="caution">
    <text evidence="10">The sequence shown here is derived from an EMBL/GenBank/DDBJ whole genome shotgun (WGS) entry which is preliminary data.</text>
</comment>
<feature type="transmembrane region" description="Helical" evidence="7">
    <location>
        <begin position="107"/>
        <end position="129"/>
    </location>
</feature>
<protein>
    <submittedName>
        <fullName evidence="10">ABC transporter permease</fullName>
    </submittedName>
</protein>
<reference evidence="10" key="1">
    <citation type="journal article" date="2021" name="PeerJ">
        <title>Extensive microbial diversity within the chicken gut microbiome revealed by metagenomics and culture.</title>
        <authorList>
            <person name="Gilroy R."/>
            <person name="Ravi A."/>
            <person name="Getino M."/>
            <person name="Pursley I."/>
            <person name="Horton D.L."/>
            <person name="Alikhan N.F."/>
            <person name="Baker D."/>
            <person name="Gharbi K."/>
            <person name="Hall N."/>
            <person name="Watson M."/>
            <person name="Adriaenssens E.M."/>
            <person name="Foster-Nyarko E."/>
            <person name="Jarju S."/>
            <person name="Secka A."/>
            <person name="Antonio M."/>
            <person name="Oren A."/>
            <person name="Chaudhuri R.R."/>
            <person name="La Ragione R."/>
            <person name="Hildebrand F."/>
            <person name="Pallen M.J."/>
        </authorList>
    </citation>
    <scope>NUCLEOTIDE SEQUENCE</scope>
    <source>
        <strain evidence="10">ChiGjej4B4-7305</strain>
    </source>
</reference>
<evidence type="ECO:0000256" key="5">
    <source>
        <dbReference type="ARBA" id="ARBA00022989"/>
    </source>
</evidence>
<evidence type="ECO:0000256" key="1">
    <source>
        <dbReference type="ARBA" id="ARBA00004651"/>
    </source>
</evidence>
<comment type="similarity">
    <text evidence="7">Belongs to the binding-protein-dependent transport system permease family.</text>
</comment>
<organism evidence="10 11">
    <name type="scientific">Candidatus Ruania gallistercoris</name>
    <dbReference type="NCBI Taxonomy" id="2838746"/>
    <lineage>
        <taxon>Bacteria</taxon>
        <taxon>Bacillati</taxon>
        <taxon>Actinomycetota</taxon>
        <taxon>Actinomycetes</taxon>
        <taxon>Micrococcales</taxon>
        <taxon>Ruaniaceae</taxon>
        <taxon>Ruania</taxon>
    </lineage>
</organism>
<dbReference type="InterPro" id="IPR000515">
    <property type="entry name" value="MetI-like"/>
</dbReference>
<dbReference type="Pfam" id="PF19300">
    <property type="entry name" value="BPD_transp_1_N"/>
    <property type="match status" value="1"/>
</dbReference>
<sequence>MLHYLLRRLVQALIVLWGAITVSFAVLHLTPGDPVRIMLGGSGDAAAAASPEQVAALRAELGLDLPLWQQYLGYLARVLTGDLGTAYSTGQPVTAEIAQALPVTVELGVAAIAASVVLALVFALFGVLLPGAGLRSLFQSVTVLGVAMPSFWVAILALQVFSFRLGWFPAFGSDGLVAVVLPALTMAVLTAGTLAQVLTRGLKDALAEPYADTARAKGLSETRVVLWHAFRNASLPVFTMVGMMVGGVLGGAAIVETIFGRQGVGQLFVTAVQAHDFPLIQALIILTGGVFVLVTLAVDLLYPLIDPRVVVPQAADRRRGPDSTGRADRSPLVQEAAG</sequence>
<evidence type="ECO:0000259" key="9">
    <source>
        <dbReference type="PROSITE" id="PS50928"/>
    </source>
</evidence>
<evidence type="ECO:0000256" key="8">
    <source>
        <dbReference type="SAM" id="MobiDB-lite"/>
    </source>
</evidence>
<comment type="subcellular location">
    <subcellularLocation>
        <location evidence="1 7">Cell membrane</location>
        <topology evidence="1 7">Multi-pass membrane protein</topology>
    </subcellularLocation>
</comment>
<dbReference type="PROSITE" id="PS50928">
    <property type="entry name" value="ABC_TM1"/>
    <property type="match status" value="1"/>
</dbReference>
<evidence type="ECO:0000313" key="10">
    <source>
        <dbReference type="EMBL" id="HIZ37065.1"/>
    </source>
</evidence>
<dbReference type="GO" id="GO:0005886">
    <property type="term" value="C:plasma membrane"/>
    <property type="evidence" value="ECO:0007669"/>
    <property type="project" value="UniProtKB-SubCell"/>
</dbReference>
<gene>
    <name evidence="10" type="ORF">H9815_14925</name>
</gene>
<evidence type="ECO:0000256" key="7">
    <source>
        <dbReference type="RuleBase" id="RU363032"/>
    </source>
</evidence>
<dbReference type="PANTHER" id="PTHR43163:SF6">
    <property type="entry name" value="DIPEPTIDE TRANSPORT SYSTEM PERMEASE PROTEIN DPPB-RELATED"/>
    <property type="match status" value="1"/>
</dbReference>
<evidence type="ECO:0000313" key="11">
    <source>
        <dbReference type="Proteomes" id="UP000824037"/>
    </source>
</evidence>
<keyword evidence="3" id="KW-1003">Cell membrane</keyword>
<dbReference type="PANTHER" id="PTHR43163">
    <property type="entry name" value="DIPEPTIDE TRANSPORT SYSTEM PERMEASE PROTEIN DPPB-RELATED"/>
    <property type="match status" value="1"/>
</dbReference>
<keyword evidence="2 7" id="KW-0813">Transport</keyword>
<dbReference type="InterPro" id="IPR035906">
    <property type="entry name" value="MetI-like_sf"/>
</dbReference>
<dbReference type="EMBL" id="DXBY01000259">
    <property type="protein sequence ID" value="HIZ37065.1"/>
    <property type="molecule type" value="Genomic_DNA"/>
</dbReference>
<feature type="transmembrane region" description="Helical" evidence="7">
    <location>
        <begin position="12"/>
        <end position="30"/>
    </location>
</feature>
<keyword evidence="5 7" id="KW-1133">Transmembrane helix</keyword>
<feature type="region of interest" description="Disordered" evidence="8">
    <location>
        <begin position="315"/>
        <end position="338"/>
    </location>
</feature>
<feature type="domain" description="ABC transmembrane type-1" evidence="9">
    <location>
        <begin position="101"/>
        <end position="302"/>
    </location>
</feature>
<feature type="compositionally biased region" description="Basic and acidic residues" evidence="8">
    <location>
        <begin position="315"/>
        <end position="329"/>
    </location>
</feature>
<proteinExistence type="inferred from homology"/>
<evidence type="ECO:0000256" key="4">
    <source>
        <dbReference type="ARBA" id="ARBA00022692"/>
    </source>
</evidence>
<keyword evidence="4 7" id="KW-0812">Transmembrane</keyword>
<name>A0A9D2EGR2_9MICO</name>
<dbReference type="InterPro" id="IPR045621">
    <property type="entry name" value="BPD_transp_1_N"/>
</dbReference>
<feature type="transmembrane region" description="Helical" evidence="7">
    <location>
        <begin position="279"/>
        <end position="302"/>
    </location>
</feature>
<dbReference type="Gene3D" id="1.10.3720.10">
    <property type="entry name" value="MetI-like"/>
    <property type="match status" value="1"/>
</dbReference>
<evidence type="ECO:0000256" key="6">
    <source>
        <dbReference type="ARBA" id="ARBA00023136"/>
    </source>
</evidence>
<dbReference type="CDD" id="cd06261">
    <property type="entry name" value="TM_PBP2"/>
    <property type="match status" value="1"/>
</dbReference>
<reference evidence="10" key="2">
    <citation type="submission" date="2021-04" db="EMBL/GenBank/DDBJ databases">
        <authorList>
            <person name="Gilroy R."/>
        </authorList>
    </citation>
    <scope>NUCLEOTIDE SEQUENCE</scope>
    <source>
        <strain evidence="10">ChiGjej4B4-7305</strain>
    </source>
</reference>
<feature type="transmembrane region" description="Helical" evidence="7">
    <location>
        <begin position="141"/>
        <end position="163"/>
    </location>
</feature>
<keyword evidence="6 7" id="KW-0472">Membrane</keyword>
<dbReference type="Proteomes" id="UP000824037">
    <property type="component" value="Unassembled WGS sequence"/>
</dbReference>
<dbReference type="SUPFAM" id="SSF161098">
    <property type="entry name" value="MetI-like"/>
    <property type="match status" value="1"/>
</dbReference>
<dbReference type="GO" id="GO:0055085">
    <property type="term" value="P:transmembrane transport"/>
    <property type="evidence" value="ECO:0007669"/>
    <property type="project" value="InterPro"/>
</dbReference>
<dbReference type="AlphaFoldDB" id="A0A9D2EGR2"/>